<evidence type="ECO:0000256" key="2">
    <source>
        <dbReference type="ARBA" id="ARBA00022776"/>
    </source>
</evidence>
<dbReference type="AlphaFoldDB" id="A0A6P5N3Q0"/>
<evidence type="ECO:0000259" key="7">
    <source>
        <dbReference type="Pfam" id="PF25220"/>
    </source>
</evidence>
<evidence type="ECO:0000313" key="10">
    <source>
        <dbReference type="RefSeq" id="XP_020991457.1"/>
    </source>
</evidence>
<keyword evidence="4" id="KW-0131">Cell cycle</keyword>
<feature type="region of interest" description="Disordered" evidence="6">
    <location>
        <begin position="23"/>
        <end position="187"/>
    </location>
</feature>
<protein>
    <submittedName>
        <fullName evidence="9 10">Uncharacterized protein LOC107475495 isoform X1</fullName>
    </submittedName>
</protein>
<dbReference type="GeneID" id="107475495"/>
<reference evidence="9 10" key="2">
    <citation type="submission" date="2025-04" db="UniProtKB">
        <authorList>
            <consortium name="RefSeq"/>
        </authorList>
    </citation>
    <scope>IDENTIFICATION</scope>
    <source>
        <tissue evidence="9 10">Whole plant</tissue>
    </source>
</reference>
<feature type="domain" description="Sororin C-terminal region" evidence="7">
    <location>
        <begin position="184"/>
        <end position="207"/>
    </location>
</feature>
<feature type="compositionally biased region" description="Acidic residues" evidence="6">
    <location>
        <begin position="207"/>
        <end position="216"/>
    </location>
</feature>
<dbReference type="GO" id="GO:0051301">
    <property type="term" value="P:cell division"/>
    <property type="evidence" value="ECO:0007669"/>
    <property type="project" value="UniProtKB-KW"/>
</dbReference>
<feature type="compositionally biased region" description="Low complexity" evidence="6">
    <location>
        <begin position="32"/>
        <end position="45"/>
    </location>
</feature>
<dbReference type="Pfam" id="PF25220">
    <property type="entry name" value="Sororin_C"/>
    <property type="match status" value="1"/>
</dbReference>
<evidence type="ECO:0000256" key="1">
    <source>
        <dbReference type="ARBA" id="ARBA00022618"/>
    </source>
</evidence>
<evidence type="ECO:0000313" key="8">
    <source>
        <dbReference type="Proteomes" id="UP000515211"/>
    </source>
</evidence>
<gene>
    <name evidence="9 10" type="primary">LOC107475495</name>
</gene>
<dbReference type="RefSeq" id="XP_020991457.1">
    <property type="nucleotide sequence ID" value="XM_021135798.2"/>
</dbReference>
<keyword evidence="3" id="KW-0539">Nucleus</keyword>
<evidence type="ECO:0000313" key="9">
    <source>
        <dbReference type="RefSeq" id="XP_020991455.1"/>
    </source>
</evidence>
<proteinExistence type="inferred from homology"/>
<dbReference type="KEGG" id="adu:107475495"/>
<comment type="similarity">
    <text evidence="5">Belongs to the sororin family.</text>
</comment>
<organism evidence="8 9">
    <name type="scientific">Arachis duranensis</name>
    <name type="common">Wild peanut</name>
    <dbReference type="NCBI Taxonomy" id="130453"/>
    <lineage>
        <taxon>Eukaryota</taxon>
        <taxon>Viridiplantae</taxon>
        <taxon>Streptophyta</taxon>
        <taxon>Embryophyta</taxon>
        <taxon>Tracheophyta</taxon>
        <taxon>Spermatophyta</taxon>
        <taxon>Magnoliopsida</taxon>
        <taxon>eudicotyledons</taxon>
        <taxon>Gunneridae</taxon>
        <taxon>Pentapetalae</taxon>
        <taxon>rosids</taxon>
        <taxon>fabids</taxon>
        <taxon>Fabales</taxon>
        <taxon>Fabaceae</taxon>
        <taxon>Papilionoideae</taxon>
        <taxon>50 kb inversion clade</taxon>
        <taxon>dalbergioids sensu lato</taxon>
        <taxon>Dalbergieae</taxon>
        <taxon>Pterocarpus clade</taxon>
        <taxon>Arachis</taxon>
    </lineage>
</organism>
<dbReference type="Proteomes" id="UP000515211">
    <property type="component" value="Chromosome 2"/>
</dbReference>
<dbReference type="PANTHER" id="PTHR35740:SF1">
    <property type="entry name" value="OS12G0111700 PROTEIN"/>
    <property type="match status" value="1"/>
</dbReference>
<keyword evidence="8" id="KW-1185">Reference proteome</keyword>
<dbReference type="InterPro" id="IPR057337">
    <property type="entry name" value="Sororin_C"/>
</dbReference>
<feature type="region of interest" description="Disordered" evidence="6">
    <location>
        <begin position="207"/>
        <end position="226"/>
    </location>
</feature>
<evidence type="ECO:0000256" key="3">
    <source>
        <dbReference type="ARBA" id="ARBA00023242"/>
    </source>
</evidence>
<dbReference type="GO" id="GO:0005634">
    <property type="term" value="C:nucleus"/>
    <property type="evidence" value="ECO:0007669"/>
    <property type="project" value="UniProtKB-SubCell"/>
</dbReference>
<dbReference type="RefSeq" id="XP_020991455.1">
    <property type="nucleotide sequence ID" value="XM_021135796.2"/>
</dbReference>
<evidence type="ECO:0000256" key="4">
    <source>
        <dbReference type="ARBA" id="ARBA00023306"/>
    </source>
</evidence>
<name>A0A6P5N3Q0_ARADU</name>
<evidence type="ECO:0000256" key="6">
    <source>
        <dbReference type="SAM" id="MobiDB-lite"/>
    </source>
</evidence>
<reference evidence="8" key="1">
    <citation type="journal article" date="2016" name="Nat. Genet.">
        <title>The genome sequences of Arachis duranensis and Arachis ipaensis, the diploid ancestors of cultivated peanut.</title>
        <authorList>
            <person name="Bertioli D.J."/>
            <person name="Cannon S.B."/>
            <person name="Froenicke L."/>
            <person name="Huang G."/>
            <person name="Farmer A.D."/>
            <person name="Cannon E.K."/>
            <person name="Liu X."/>
            <person name="Gao D."/>
            <person name="Clevenger J."/>
            <person name="Dash S."/>
            <person name="Ren L."/>
            <person name="Moretzsohn M.C."/>
            <person name="Shirasawa K."/>
            <person name="Huang W."/>
            <person name="Vidigal B."/>
            <person name="Abernathy B."/>
            <person name="Chu Y."/>
            <person name="Niederhuth C.E."/>
            <person name="Umale P."/>
            <person name="Araujo A.C."/>
            <person name="Kozik A."/>
            <person name="Kim K.D."/>
            <person name="Burow M.D."/>
            <person name="Varshney R.K."/>
            <person name="Wang X."/>
            <person name="Zhang X."/>
            <person name="Barkley N."/>
            <person name="Guimaraes P.M."/>
            <person name="Isobe S."/>
            <person name="Guo B."/>
            <person name="Liao B."/>
            <person name="Stalker H.T."/>
            <person name="Schmitz R.J."/>
            <person name="Scheffler B.E."/>
            <person name="Leal-Bertioli S.C."/>
            <person name="Xun X."/>
            <person name="Jackson S.A."/>
            <person name="Michelmore R."/>
            <person name="Ozias-Akins P."/>
        </authorList>
    </citation>
    <scope>NUCLEOTIDE SEQUENCE [LARGE SCALE GENOMIC DNA]</scope>
    <source>
        <strain evidence="8">cv. V14167</strain>
    </source>
</reference>
<keyword evidence="2" id="KW-0498">Mitosis</keyword>
<sequence>MPNTLQLMRIALMDQLMFRTTKRRNPLSDCTNTLNSSSPLSISPIKPKPKSKPPSTSSKPRLNKPSSCASSTNASPNLQSTSSNPTIAPPPPSSPKTSSSPGNFVDLEDFEPISVTYGRRSAPNKRKALAFPDISTPILKLSDTSSPKTDGGKSANLPKAKALTSPLRKKQRTTSSEDTPKDSELQDYIEKQKAYFKMIDEFELMEEEVETDDEPDEVAKTRSKCN</sequence>
<keyword evidence="1" id="KW-0132">Cell division</keyword>
<feature type="compositionally biased region" description="Polar residues" evidence="6">
    <location>
        <begin position="64"/>
        <end position="79"/>
    </location>
</feature>
<feature type="compositionally biased region" description="Basic and acidic residues" evidence="6">
    <location>
        <begin position="178"/>
        <end position="187"/>
    </location>
</feature>
<dbReference type="PANTHER" id="PTHR35740">
    <property type="entry name" value="OS12G0111700 PROTEIN"/>
    <property type="match status" value="1"/>
</dbReference>
<evidence type="ECO:0000256" key="5">
    <source>
        <dbReference type="ARBA" id="ARBA00093465"/>
    </source>
</evidence>
<accession>A0A6P5N3Q0</accession>